<evidence type="ECO:0000256" key="5">
    <source>
        <dbReference type="ARBA" id="ARBA00049117"/>
    </source>
</evidence>
<name>A0ABD3REC8_9STRA</name>
<dbReference type="InterPro" id="IPR036627">
    <property type="entry name" value="CobW-likC_sf"/>
</dbReference>
<evidence type="ECO:0000259" key="6">
    <source>
        <dbReference type="SMART" id="SM00833"/>
    </source>
</evidence>
<evidence type="ECO:0000256" key="3">
    <source>
        <dbReference type="ARBA" id="ARBA00023186"/>
    </source>
</evidence>
<evidence type="ECO:0000256" key="4">
    <source>
        <dbReference type="ARBA" id="ARBA00034320"/>
    </source>
</evidence>
<dbReference type="CDD" id="cd03112">
    <property type="entry name" value="CobW-like"/>
    <property type="match status" value="1"/>
</dbReference>
<keyword evidence="1" id="KW-0547">Nucleotide-binding</keyword>
<dbReference type="EMBL" id="JALLPB020000264">
    <property type="protein sequence ID" value="KAL3811397.1"/>
    <property type="molecule type" value="Genomic_DNA"/>
</dbReference>
<dbReference type="Gene3D" id="3.40.50.300">
    <property type="entry name" value="P-loop containing nucleotide triphosphate hydrolases"/>
    <property type="match status" value="1"/>
</dbReference>
<dbReference type="InterPro" id="IPR027417">
    <property type="entry name" value="P-loop_NTPase"/>
</dbReference>
<dbReference type="SMART" id="SM00833">
    <property type="entry name" value="CobW_C"/>
    <property type="match status" value="1"/>
</dbReference>
<comment type="catalytic activity">
    <reaction evidence="5">
        <text>GTP + H2O = GDP + phosphate + H(+)</text>
        <dbReference type="Rhea" id="RHEA:19669"/>
        <dbReference type="ChEBI" id="CHEBI:15377"/>
        <dbReference type="ChEBI" id="CHEBI:15378"/>
        <dbReference type="ChEBI" id="CHEBI:37565"/>
        <dbReference type="ChEBI" id="CHEBI:43474"/>
        <dbReference type="ChEBI" id="CHEBI:58189"/>
    </reaction>
    <physiologicalReaction direction="left-to-right" evidence="5">
        <dbReference type="Rhea" id="RHEA:19670"/>
    </physiologicalReaction>
</comment>
<evidence type="ECO:0000256" key="2">
    <source>
        <dbReference type="ARBA" id="ARBA00022801"/>
    </source>
</evidence>
<evidence type="ECO:0000256" key="1">
    <source>
        <dbReference type="ARBA" id="ARBA00022741"/>
    </source>
</evidence>
<gene>
    <name evidence="7" type="ORF">ACHAXA_000476</name>
</gene>
<accession>A0ABD3REC8</accession>
<comment type="similarity">
    <text evidence="4">Belongs to the SIMIBI class G3E GTPase family. ZNG1 subfamily.</text>
</comment>
<protein>
    <recommendedName>
        <fullName evidence="6">CobW C-terminal domain-containing protein</fullName>
    </recommendedName>
</protein>
<reference evidence="7 8" key="1">
    <citation type="submission" date="2024-10" db="EMBL/GenBank/DDBJ databases">
        <title>Updated reference genomes for cyclostephanoid diatoms.</title>
        <authorList>
            <person name="Roberts W.R."/>
            <person name="Alverson A.J."/>
        </authorList>
    </citation>
    <scope>NUCLEOTIDE SEQUENCE [LARGE SCALE GENOMIC DNA]</scope>
    <source>
        <strain evidence="7 8">AJA228-03</strain>
    </source>
</reference>
<dbReference type="Gene3D" id="3.30.1220.10">
    <property type="entry name" value="CobW-like, C-terminal domain"/>
    <property type="match status" value="1"/>
</dbReference>
<dbReference type="InterPro" id="IPR003495">
    <property type="entry name" value="CobW/HypB/UreG_nucleotide-bd"/>
</dbReference>
<organism evidence="7 8">
    <name type="scientific">Cyclostephanos tholiformis</name>
    <dbReference type="NCBI Taxonomy" id="382380"/>
    <lineage>
        <taxon>Eukaryota</taxon>
        <taxon>Sar</taxon>
        <taxon>Stramenopiles</taxon>
        <taxon>Ochrophyta</taxon>
        <taxon>Bacillariophyta</taxon>
        <taxon>Coscinodiscophyceae</taxon>
        <taxon>Thalassiosirophycidae</taxon>
        <taxon>Stephanodiscales</taxon>
        <taxon>Stephanodiscaceae</taxon>
        <taxon>Cyclostephanos</taxon>
    </lineage>
</organism>
<dbReference type="SUPFAM" id="SSF90002">
    <property type="entry name" value="Hypothetical protein YjiA, C-terminal domain"/>
    <property type="match status" value="1"/>
</dbReference>
<dbReference type="Pfam" id="PF07683">
    <property type="entry name" value="CobW_C"/>
    <property type="match status" value="1"/>
</dbReference>
<dbReference type="Proteomes" id="UP001530377">
    <property type="component" value="Unassembled WGS sequence"/>
</dbReference>
<dbReference type="AlphaFoldDB" id="A0ABD3REC8"/>
<sequence>MLLQQARGFTCAAHNPIINVRVWHQIKTTGRFSPVVSGPRDASASFRLRGKLLFSSTSNDSRAVPITVLSGFLGSGKTTLLQHMLSNNEGLKIAVIVNDVASINIDAKLVRGRTAAGTDIEGDDLQTCNDDASTSAALPAGIVQLQNGCACCSISGELLTSVSELMTLSDMRQDDEKFDHIVIEMSGVAEPRSVRNIFQEAIMYDMPLMERVSLDTLVTVIDCSTYHDYLRSSRMANVMESPELFYGNEDEMTMVQEDDDWEDNAMGDGGFEGGVCDLLVEQTEVADVVVLNKIDIGKVEGTRQVVAALNPRAKIIETTFGKIKKLNEILHYSKGEGVAMGGVIDDHKDFVAAAEAQNCSDPECNDPLHAHHHSRDDHLNDMQPNNEMLCTDPNCSDTSHSHWHSHSSDVATHGDPVDCTDTSHSHLHSHSSDVVTHAGIGAYVYRARRPFHPSRIISVLQKLPIVRGVPSGQGGDNNDTDDSAKKTFQRVLRSKGFCWTADSNVKALYWSHAGCSFEMQCLGRWWATLPKQLWPEDVKDSILIDFDSMDHDEAASSLTSSTVGDRRQEIVFIGPGIGLANSQAVLKESLDSCLLDDNEWDTFRSLRGDEASLACFDNRLEIRMMTY</sequence>
<dbReference type="PANTHER" id="PTHR43603:SF1">
    <property type="entry name" value="ZINC-REGULATED GTPASE METALLOPROTEIN ACTIVATOR 1"/>
    <property type="match status" value="1"/>
</dbReference>
<keyword evidence="2" id="KW-0378">Hydrolase</keyword>
<dbReference type="SUPFAM" id="SSF52540">
    <property type="entry name" value="P-loop containing nucleoside triphosphate hydrolases"/>
    <property type="match status" value="1"/>
</dbReference>
<evidence type="ECO:0000313" key="7">
    <source>
        <dbReference type="EMBL" id="KAL3811397.1"/>
    </source>
</evidence>
<feature type="domain" description="CobW C-terminal" evidence="6">
    <location>
        <begin position="440"/>
        <end position="594"/>
    </location>
</feature>
<dbReference type="InterPro" id="IPR011629">
    <property type="entry name" value="CobW-like_C"/>
</dbReference>
<evidence type="ECO:0000313" key="8">
    <source>
        <dbReference type="Proteomes" id="UP001530377"/>
    </source>
</evidence>
<dbReference type="GO" id="GO:0016787">
    <property type="term" value="F:hydrolase activity"/>
    <property type="evidence" value="ECO:0007669"/>
    <property type="project" value="UniProtKB-KW"/>
</dbReference>
<dbReference type="GO" id="GO:0000166">
    <property type="term" value="F:nucleotide binding"/>
    <property type="evidence" value="ECO:0007669"/>
    <property type="project" value="UniProtKB-KW"/>
</dbReference>
<comment type="caution">
    <text evidence="7">The sequence shown here is derived from an EMBL/GenBank/DDBJ whole genome shotgun (WGS) entry which is preliminary data.</text>
</comment>
<proteinExistence type="inferred from homology"/>
<keyword evidence="8" id="KW-1185">Reference proteome</keyword>
<dbReference type="InterPro" id="IPR051927">
    <property type="entry name" value="Zn_Chap_cDPG_Synth"/>
</dbReference>
<keyword evidence="3" id="KW-0143">Chaperone</keyword>
<dbReference type="Pfam" id="PF02492">
    <property type="entry name" value="cobW"/>
    <property type="match status" value="1"/>
</dbReference>
<dbReference type="PANTHER" id="PTHR43603">
    <property type="entry name" value="COBW DOMAIN-CONTAINING PROTEIN DDB_G0274527"/>
    <property type="match status" value="1"/>
</dbReference>